<gene>
    <name evidence="6" type="primary">lgrB_1</name>
    <name evidence="6" type="ORF">OJF2_32770</name>
</gene>
<dbReference type="CDD" id="cd19531">
    <property type="entry name" value="LCL_NRPS-like"/>
    <property type="match status" value="1"/>
</dbReference>
<dbReference type="FunFam" id="3.40.50.980:FF:000001">
    <property type="entry name" value="Non-ribosomal peptide synthetase"/>
    <property type="match status" value="1"/>
</dbReference>
<dbReference type="InterPro" id="IPR010071">
    <property type="entry name" value="AA_adenyl_dom"/>
</dbReference>
<dbReference type="KEGG" id="agv:OJF2_32770"/>
<dbReference type="GO" id="GO:0044550">
    <property type="term" value="P:secondary metabolite biosynthetic process"/>
    <property type="evidence" value="ECO:0007669"/>
    <property type="project" value="UniProtKB-ARBA"/>
</dbReference>
<keyword evidence="2" id="KW-0596">Phosphopantetheine</keyword>
<evidence type="ECO:0000256" key="3">
    <source>
        <dbReference type="ARBA" id="ARBA00022553"/>
    </source>
</evidence>
<dbReference type="FunFam" id="2.30.38.10:FF:000001">
    <property type="entry name" value="Non-ribosomal peptide synthetase PvdI"/>
    <property type="match status" value="1"/>
</dbReference>
<evidence type="ECO:0000313" key="6">
    <source>
        <dbReference type="EMBL" id="QEH34735.1"/>
    </source>
</evidence>
<reference evidence="6 7" key="1">
    <citation type="submission" date="2019-08" db="EMBL/GenBank/DDBJ databases">
        <title>Deep-cultivation of Planctomycetes and their phenomic and genomic characterization uncovers novel biology.</title>
        <authorList>
            <person name="Wiegand S."/>
            <person name="Jogler M."/>
            <person name="Boedeker C."/>
            <person name="Pinto D."/>
            <person name="Vollmers J."/>
            <person name="Rivas-Marin E."/>
            <person name="Kohn T."/>
            <person name="Peeters S.H."/>
            <person name="Heuer A."/>
            <person name="Rast P."/>
            <person name="Oberbeckmann S."/>
            <person name="Bunk B."/>
            <person name="Jeske O."/>
            <person name="Meyerdierks A."/>
            <person name="Storesund J.E."/>
            <person name="Kallscheuer N."/>
            <person name="Luecker S."/>
            <person name="Lage O.M."/>
            <person name="Pohl T."/>
            <person name="Merkel B.J."/>
            <person name="Hornburger P."/>
            <person name="Mueller R.-W."/>
            <person name="Bruemmer F."/>
            <person name="Labrenz M."/>
            <person name="Spormann A.M."/>
            <person name="Op den Camp H."/>
            <person name="Overmann J."/>
            <person name="Amann R."/>
            <person name="Jetten M.S.M."/>
            <person name="Mascher T."/>
            <person name="Medema M.H."/>
            <person name="Devos D.P."/>
            <person name="Kaster A.-K."/>
            <person name="Ovreas L."/>
            <person name="Rohde M."/>
            <person name="Galperin M.Y."/>
            <person name="Jogler C."/>
        </authorList>
    </citation>
    <scope>NUCLEOTIDE SEQUENCE [LARGE SCALE GENOMIC DNA]</scope>
    <source>
        <strain evidence="6 7">OJF2</strain>
    </source>
</reference>
<dbReference type="InterPro" id="IPR001242">
    <property type="entry name" value="Condensation_dom"/>
</dbReference>
<evidence type="ECO:0000313" key="7">
    <source>
        <dbReference type="Proteomes" id="UP000324233"/>
    </source>
</evidence>
<dbReference type="Pfam" id="PF00668">
    <property type="entry name" value="Condensation"/>
    <property type="match status" value="1"/>
</dbReference>
<dbReference type="GO" id="GO:0031177">
    <property type="term" value="F:phosphopantetheine binding"/>
    <property type="evidence" value="ECO:0007669"/>
    <property type="project" value="InterPro"/>
</dbReference>
<dbReference type="InterPro" id="IPR020845">
    <property type="entry name" value="AMP-binding_CS"/>
</dbReference>
<evidence type="ECO:0000256" key="1">
    <source>
        <dbReference type="ARBA" id="ARBA00001957"/>
    </source>
</evidence>
<dbReference type="Proteomes" id="UP000324233">
    <property type="component" value="Chromosome"/>
</dbReference>
<dbReference type="PROSITE" id="PS00012">
    <property type="entry name" value="PHOSPHOPANTETHEINE"/>
    <property type="match status" value="1"/>
</dbReference>
<dbReference type="FunFam" id="3.30.300.30:FF:000010">
    <property type="entry name" value="Enterobactin synthetase component F"/>
    <property type="match status" value="1"/>
</dbReference>
<dbReference type="Gene3D" id="2.30.38.10">
    <property type="entry name" value="Luciferase, Domain 3"/>
    <property type="match status" value="1"/>
</dbReference>
<dbReference type="InterPro" id="IPR025110">
    <property type="entry name" value="AMP-bd_C"/>
</dbReference>
<dbReference type="RefSeq" id="WP_148594615.1">
    <property type="nucleotide sequence ID" value="NZ_CP042997.1"/>
</dbReference>
<dbReference type="InterPro" id="IPR006162">
    <property type="entry name" value="Ppantetheine_attach_site"/>
</dbReference>
<dbReference type="FunFam" id="3.30.559.10:FF:000012">
    <property type="entry name" value="Non-ribosomal peptide synthetase"/>
    <property type="match status" value="1"/>
</dbReference>
<dbReference type="Pfam" id="PF00550">
    <property type="entry name" value="PP-binding"/>
    <property type="match status" value="1"/>
</dbReference>
<accession>A0A5B9W3S0</accession>
<dbReference type="PANTHER" id="PTHR45527">
    <property type="entry name" value="NONRIBOSOMAL PEPTIDE SYNTHETASE"/>
    <property type="match status" value="1"/>
</dbReference>
<dbReference type="NCBIfam" id="TIGR01733">
    <property type="entry name" value="AA-adenyl-dom"/>
    <property type="match status" value="1"/>
</dbReference>
<dbReference type="CDD" id="cd12116">
    <property type="entry name" value="A_NRPS_Ta1_like"/>
    <property type="match status" value="1"/>
</dbReference>
<sequence>MSRMPGVAGLTVEQKRALAARLLREKAAARPASPPLLPALFEERAAGTPQALAVSDGSEALTYAELDRRAGRLAARLRAMGAGPETLVGVHLGRSCSTLAALIAVHKAGAAYLPLDPAFPEARLRHMVEDSGTRILLTERATRGGIPGPGLERLCLDDGDTAGGAGNDERRPHAPIDARNLAYVLYTSGSTGRPKGVQVTHGALANFLTSMRSIVGMNARDAILAVTTLSFDIAALELFLPLICGARVDIADRETAADGARLARRLDDPAITFLQATPATWRALLDAGWRGKRGLTMLCGGEALPRSLADRLLDKGEALWNVYGPTETTIWSSAWRVEPGEVPIVIGHPLANTQLLVLDHRLRPAPVGVTGELYIGGDGLARGYRSRPGLTAERFLPDPTGSSPGARIYRTGDLARRRADGAIECLGRADHQVKVRGYRIELGEVEAALAKHEGLRDAAVIARPDASGEASLAAFVVPRGEAPAPSALRDRLLEQLPEYMIPSTFTALDALPLTPNGKVDRKALAESGPASAPAGTPQRPPRGAMEESLADLWADLFGVPRVGVLDNFFELGGHSLLVIQLLGRLRQTFGVEVPLRAFVDDPTVAGLSRLVESALAGGTVADASPIERLPRDGSPLPASFAQQRLWYLDQLQPGDASYNIPMAVRLEGALDVPALSKALAEIVRRHETLRTTFAAIEGVPHQQIAEAAELPLEVEPLDGADEAALRERLRELGTRPFDLAGGPVLRARLLRLGEGDHVLSLVVHHIAADGWSMGVLIGEATALYEAFRRGGPSPLPELAIQYADFAAWQRRALSGDALDSHLAFWRERLAGLRPAGLPADHPEPAGPANRAGEARGKVAGDVLGGLKRLAREGGATLYMALLAALDALLARYTGSDDVAVGTPVAGRSRPEAEGLVGFFVNTLVVRSDLSGSPGFRRLLARVRRDALDAYAHQDLPFERLVGELRETPFRVMFVLQNAPLPPLEAEGLRLSAIDVPSSVAKFDATLFAMEHDGGLELTLEYRAERYEAATMERLLAGYRRLLEEIVAGPDRPIAELPIVSHDERMRMLGEWNRPAGDDLGIGS</sequence>
<dbReference type="Gene3D" id="3.40.50.980">
    <property type="match status" value="2"/>
</dbReference>
<dbReference type="SUPFAM" id="SSF56801">
    <property type="entry name" value="Acetyl-CoA synthetase-like"/>
    <property type="match status" value="1"/>
</dbReference>
<dbReference type="SUPFAM" id="SSF52777">
    <property type="entry name" value="CoA-dependent acyltransferases"/>
    <property type="match status" value="2"/>
</dbReference>
<dbReference type="Pfam" id="PF13193">
    <property type="entry name" value="AMP-binding_C"/>
    <property type="match status" value="1"/>
</dbReference>
<feature type="domain" description="Carrier" evidence="5">
    <location>
        <begin position="540"/>
        <end position="615"/>
    </location>
</feature>
<dbReference type="AlphaFoldDB" id="A0A5B9W3S0"/>
<dbReference type="FunFam" id="3.40.50.12780:FF:000012">
    <property type="entry name" value="Non-ribosomal peptide synthetase"/>
    <property type="match status" value="1"/>
</dbReference>
<dbReference type="Gene3D" id="3.30.300.30">
    <property type="match status" value="1"/>
</dbReference>
<dbReference type="GO" id="GO:0072330">
    <property type="term" value="P:monocarboxylic acid biosynthetic process"/>
    <property type="evidence" value="ECO:0007669"/>
    <property type="project" value="UniProtKB-ARBA"/>
</dbReference>
<name>A0A5B9W3S0_9BACT</name>
<dbReference type="InterPro" id="IPR036736">
    <property type="entry name" value="ACP-like_sf"/>
</dbReference>
<dbReference type="InterPro" id="IPR000873">
    <property type="entry name" value="AMP-dep_synth/lig_dom"/>
</dbReference>
<dbReference type="PROSITE" id="PS00455">
    <property type="entry name" value="AMP_BINDING"/>
    <property type="match status" value="1"/>
</dbReference>
<dbReference type="GO" id="GO:0005829">
    <property type="term" value="C:cytosol"/>
    <property type="evidence" value="ECO:0007669"/>
    <property type="project" value="TreeGrafter"/>
</dbReference>
<dbReference type="FunFam" id="1.10.1200.10:FF:000016">
    <property type="entry name" value="Non-ribosomal peptide synthase"/>
    <property type="match status" value="1"/>
</dbReference>
<dbReference type="OrthoDB" id="9778383at2"/>
<dbReference type="GO" id="GO:0003824">
    <property type="term" value="F:catalytic activity"/>
    <property type="evidence" value="ECO:0007669"/>
    <property type="project" value="InterPro"/>
</dbReference>
<organism evidence="6 7">
    <name type="scientific">Aquisphaera giovannonii</name>
    <dbReference type="NCBI Taxonomy" id="406548"/>
    <lineage>
        <taxon>Bacteria</taxon>
        <taxon>Pseudomonadati</taxon>
        <taxon>Planctomycetota</taxon>
        <taxon>Planctomycetia</taxon>
        <taxon>Isosphaerales</taxon>
        <taxon>Isosphaeraceae</taxon>
        <taxon>Aquisphaera</taxon>
    </lineage>
</organism>
<comment type="cofactor">
    <cofactor evidence="1">
        <name>pantetheine 4'-phosphate</name>
        <dbReference type="ChEBI" id="CHEBI:47942"/>
    </cofactor>
</comment>
<evidence type="ECO:0000256" key="2">
    <source>
        <dbReference type="ARBA" id="ARBA00022450"/>
    </source>
</evidence>
<dbReference type="PROSITE" id="PS50075">
    <property type="entry name" value="CARRIER"/>
    <property type="match status" value="1"/>
</dbReference>
<dbReference type="Gene3D" id="3.30.559.10">
    <property type="entry name" value="Chloramphenicol acetyltransferase-like domain"/>
    <property type="match status" value="1"/>
</dbReference>
<evidence type="ECO:0000259" key="5">
    <source>
        <dbReference type="PROSITE" id="PS50075"/>
    </source>
</evidence>
<dbReference type="InterPro" id="IPR020806">
    <property type="entry name" value="PKS_PP-bd"/>
</dbReference>
<keyword evidence="3" id="KW-0597">Phosphoprotein</keyword>
<dbReference type="Pfam" id="PF00501">
    <property type="entry name" value="AMP-binding"/>
    <property type="match status" value="1"/>
</dbReference>
<dbReference type="InterPro" id="IPR023213">
    <property type="entry name" value="CAT-like_dom_sf"/>
</dbReference>
<dbReference type="Gene3D" id="1.10.1200.10">
    <property type="entry name" value="ACP-like"/>
    <property type="match status" value="1"/>
</dbReference>
<dbReference type="PANTHER" id="PTHR45527:SF1">
    <property type="entry name" value="FATTY ACID SYNTHASE"/>
    <property type="match status" value="1"/>
</dbReference>
<dbReference type="InterPro" id="IPR009081">
    <property type="entry name" value="PP-bd_ACP"/>
</dbReference>
<proteinExistence type="predicted"/>
<dbReference type="Gene3D" id="3.30.559.30">
    <property type="entry name" value="Nonribosomal peptide synthetase, condensation domain"/>
    <property type="match status" value="1"/>
</dbReference>
<dbReference type="EMBL" id="CP042997">
    <property type="protein sequence ID" value="QEH34735.1"/>
    <property type="molecule type" value="Genomic_DNA"/>
</dbReference>
<feature type="region of interest" description="Disordered" evidence="4">
    <location>
        <begin position="525"/>
        <end position="544"/>
    </location>
</feature>
<dbReference type="SMART" id="SM00823">
    <property type="entry name" value="PKS_PP"/>
    <property type="match status" value="1"/>
</dbReference>
<dbReference type="InterPro" id="IPR045851">
    <property type="entry name" value="AMP-bd_C_sf"/>
</dbReference>
<keyword evidence="7" id="KW-1185">Reference proteome</keyword>
<dbReference type="SUPFAM" id="SSF47336">
    <property type="entry name" value="ACP-like"/>
    <property type="match status" value="1"/>
</dbReference>
<protein>
    <submittedName>
        <fullName evidence="6">Linear gramicidin synthase subunit B</fullName>
    </submittedName>
</protein>
<dbReference type="GO" id="GO:0043041">
    <property type="term" value="P:amino acid activation for nonribosomal peptide biosynthetic process"/>
    <property type="evidence" value="ECO:0007669"/>
    <property type="project" value="TreeGrafter"/>
</dbReference>
<evidence type="ECO:0000256" key="4">
    <source>
        <dbReference type="SAM" id="MobiDB-lite"/>
    </source>
</evidence>